<keyword evidence="7" id="KW-1185">Reference proteome</keyword>
<evidence type="ECO:0000313" key="6">
    <source>
        <dbReference type="EMBL" id="MBB4935448.1"/>
    </source>
</evidence>
<gene>
    <name evidence="6" type="ORF">F4561_006342</name>
</gene>
<feature type="transmembrane region" description="Helical" evidence="4">
    <location>
        <begin position="44"/>
        <end position="60"/>
    </location>
</feature>
<proteinExistence type="predicted"/>
<evidence type="ECO:0000313" key="7">
    <source>
        <dbReference type="Proteomes" id="UP000523007"/>
    </source>
</evidence>
<evidence type="ECO:0000256" key="1">
    <source>
        <dbReference type="ARBA" id="ARBA00022679"/>
    </source>
</evidence>
<comment type="caution">
    <text evidence="6">The sequence shown here is derived from an EMBL/GenBank/DDBJ whole genome shotgun (WGS) entry which is preliminary data.</text>
</comment>
<evidence type="ECO:0000256" key="4">
    <source>
        <dbReference type="SAM" id="Phobius"/>
    </source>
</evidence>
<keyword evidence="2 6" id="KW-0418">Kinase</keyword>
<feature type="transmembrane region" description="Helical" evidence="4">
    <location>
        <begin position="67"/>
        <end position="86"/>
    </location>
</feature>
<dbReference type="SUPFAM" id="SSF55874">
    <property type="entry name" value="ATPase domain of HSP90 chaperone/DNA topoisomerase II/histidine kinase"/>
    <property type="match status" value="1"/>
</dbReference>
<dbReference type="Gene3D" id="3.30.565.10">
    <property type="entry name" value="Histidine kinase-like ATPase, C-terminal domain"/>
    <property type="match status" value="1"/>
</dbReference>
<feature type="transmembrane region" description="Helical" evidence="4">
    <location>
        <begin position="20"/>
        <end position="38"/>
    </location>
</feature>
<dbReference type="Pfam" id="PF07730">
    <property type="entry name" value="HisKA_3"/>
    <property type="match status" value="1"/>
</dbReference>
<evidence type="ECO:0000256" key="2">
    <source>
        <dbReference type="ARBA" id="ARBA00022777"/>
    </source>
</evidence>
<feature type="transmembrane region" description="Helical" evidence="4">
    <location>
        <begin position="115"/>
        <end position="132"/>
    </location>
</feature>
<organism evidence="6 7">
    <name type="scientific">Lipingzhangella halophila</name>
    <dbReference type="NCBI Taxonomy" id="1783352"/>
    <lineage>
        <taxon>Bacteria</taxon>
        <taxon>Bacillati</taxon>
        <taxon>Actinomycetota</taxon>
        <taxon>Actinomycetes</taxon>
        <taxon>Streptosporangiales</taxon>
        <taxon>Nocardiopsidaceae</taxon>
        <taxon>Lipingzhangella</taxon>
    </lineage>
</organism>
<protein>
    <submittedName>
        <fullName evidence="6">Two-component system sensor histidine kinase DesK</fullName>
        <ecNumber evidence="6">2.7.13.3</ecNumber>
    </submittedName>
</protein>
<dbReference type="InterPro" id="IPR011712">
    <property type="entry name" value="Sig_transdc_His_kin_sub3_dim/P"/>
</dbReference>
<keyword evidence="3" id="KW-0902">Two-component regulatory system</keyword>
<dbReference type="PANTHER" id="PTHR24421">
    <property type="entry name" value="NITRATE/NITRITE SENSOR PROTEIN NARX-RELATED"/>
    <property type="match status" value="1"/>
</dbReference>
<dbReference type="Proteomes" id="UP000523007">
    <property type="component" value="Unassembled WGS sequence"/>
</dbReference>
<keyword evidence="4" id="KW-0812">Transmembrane</keyword>
<reference evidence="6 7" key="1">
    <citation type="submission" date="2020-08" db="EMBL/GenBank/DDBJ databases">
        <title>Sequencing the genomes of 1000 actinobacteria strains.</title>
        <authorList>
            <person name="Klenk H.-P."/>
        </authorList>
    </citation>
    <scope>NUCLEOTIDE SEQUENCE [LARGE SCALE GENOMIC DNA]</scope>
    <source>
        <strain evidence="6 7">DSM 102030</strain>
    </source>
</reference>
<sequence>MTAADTEQPRGQMRVLNHHIVTGAVSAVGALLVVTDAADWQEGVVLAAGLAAAVFALTRWTEGRAPLWSLPYLVVTAAVWVAGVLVFDGATASYPLAIVGAILVHDLPRHRRATAVGLVAGALAVVAVRLVLAPEDAPRVLFEYVVVAGIVGGSAAILPTLDRGVSALATQLEESREREAELAVVRERMRFASELHDIQGHTLHVVKLKIALARKLLHTDTERADEELREVYALVGDTIAQTKDLAYAKRRLNLSAELENAKNLLEAAGSRVRVDREGEVDERVDEMLGQILRETTTNILRHAQARQVHITLSETGIAVDNDGAPDAAATELRGLAILQQRVAYNGGELTVEQQNGRFRTAAVFPQADPDTARSAAAQERDR</sequence>
<accession>A0A7W7RNU6</accession>
<dbReference type="PANTHER" id="PTHR24421:SF63">
    <property type="entry name" value="SENSOR HISTIDINE KINASE DESK"/>
    <property type="match status" value="1"/>
</dbReference>
<dbReference type="GO" id="GO:0016020">
    <property type="term" value="C:membrane"/>
    <property type="evidence" value="ECO:0007669"/>
    <property type="project" value="InterPro"/>
</dbReference>
<name>A0A7W7RNU6_9ACTN</name>
<feature type="transmembrane region" description="Helical" evidence="4">
    <location>
        <begin position="144"/>
        <end position="161"/>
    </location>
</feature>
<evidence type="ECO:0000256" key="3">
    <source>
        <dbReference type="ARBA" id="ARBA00023012"/>
    </source>
</evidence>
<dbReference type="EMBL" id="JACHJT010000002">
    <property type="protein sequence ID" value="MBB4935448.1"/>
    <property type="molecule type" value="Genomic_DNA"/>
</dbReference>
<feature type="domain" description="Signal transduction histidine kinase subgroup 3 dimerisation and phosphoacceptor" evidence="5">
    <location>
        <begin position="187"/>
        <end position="248"/>
    </location>
</feature>
<dbReference type="EC" id="2.7.13.3" evidence="6"/>
<dbReference type="Gene3D" id="1.20.5.1930">
    <property type="match status" value="1"/>
</dbReference>
<dbReference type="RefSeq" id="WP_184585170.1">
    <property type="nucleotide sequence ID" value="NZ_JACHJT010000002.1"/>
</dbReference>
<dbReference type="InterPro" id="IPR036890">
    <property type="entry name" value="HATPase_C_sf"/>
</dbReference>
<keyword evidence="4" id="KW-0472">Membrane</keyword>
<dbReference type="GO" id="GO:0000155">
    <property type="term" value="F:phosphorelay sensor kinase activity"/>
    <property type="evidence" value="ECO:0007669"/>
    <property type="project" value="InterPro"/>
</dbReference>
<keyword evidence="4" id="KW-1133">Transmembrane helix</keyword>
<dbReference type="AlphaFoldDB" id="A0A7W7RNU6"/>
<keyword evidence="1 6" id="KW-0808">Transferase</keyword>
<evidence type="ECO:0000259" key="5">
    <source>
        <dbReference type="Pfam" id="PF07730"/>
    </source>
</evidence>
<dbReference type="GO" id="GO:0046983">
    <property type="term" value="F:protein dimerization activity"/>
    <property type="evidence" value="ECO:0007669"/>
    <property type="project" value="InterPro"/>
</dbReference>
<dbReference type="InterPro" id="IPR050482">
    <property type="entry name" value="Sensor_HK_TwoCompSys"/>
</dbReference>